<keyword evidence="4 12" id="KW-0812">Transmembrane</keyword>
<feature type="region of interest" description="Disordered" evidence="11">
    <location>
        <begin position="438"/>
        <end position="461"/>
    </location>
</feature>
<keyword evidence="5" id="KW-0735">Signal-anchor</keyword>
<dbReference type="PANTHER" id="PTHR32285">
    <property type="entry name" value="PROTEIN TRICHOME BIREFRINGENCE-LIKE 9-RELATED"/>
    <property type="match status" value="1"/>
</dbReference>
<evidence type="ECO:0000256" key="5">
    <source>
        <dbReference type="ARBA" id="ARBA00022968"/>
    </source>
</evidence>
<dbReference type="STRING" id="39946.A2YB20"/>
<feature type="domain" description="Trichome birefringence-like N-terminal" evidence="14">
    <location>
        <begin position="85"/>
        <end position="145"/>
    </location>
</feature>
<evidence type="ECO:0000313" key="15">
    <source>
        <dbReference type="EMBL" id="EAZ00281.1"/>
    </source>
</evidence>
<evidence type="ECO:0000256" key="3">
    <source>
        <dbReference type="ARBA" id="ARBA00022679"/>
    </source>
</evidence>
<dbReference type="Proteomes" id="UP000007015">
    <property type="component" value="Chromosome 6"/>
</dbReference>
<evidence type="ECO:0000256" key="2">
    <source>
        <dbReference type="ARBA" id="ARBA00007727"/>
    </source>
</evidence>
<protein>
    <submittedName>
        <fullName evidence="15">Uncharacterized protein</fullName>
    </submittedName>
</protein>
<evidence type="ECO:0000256" key="9">
    <source>
        <dbReference type="ARBA" id="ARBA00023157"/>
    </source>
</evidence>
<keyword evidence="10" id="KW-0325">Glycoprotein</keyword>
<dbReference type="Gramene" id="BGIOSGA021589-TA">
    <property type="protein sequence ID" value="BGIOSGA021589-PA"/>
    <property type="gene ID" value="BGIOSGA021589"/>
</dbReference>
<feature type="domain" description="Trichome birefringence-like C-terminal" evidence="13">
    <location>
        <begin position="146"/>
        <end position="187"/>
    </location>
</feature>
<sequence>MAAAEVEHSGSSLPKKLVTFALCAIFTLSLIYFSSPPLIISSTTNLLSQFQTRARARTTDFSTHLPDSFPRFISQTHLPGVAVWKQCDYSDGKWVWDGDHGGAAAGGGSRYDSENCDMKMTYKCVINGKPDGGYLHWRWQPASCNLPALDPAAFLRLLRGKRLAFVGDSTARNQAEALVCHLATAARPGHSEDYGMAHEVVVLDALTEPWASDLAAMDVMVISAGHWFPHSAVYYDDGEIVGVHGRPDMNRTEMSAPSVYRKVLRRTLEHVINATMADKLELVVVETIAPAHFDGRYSWNHRDACSRQRPYDGDVDGEAKVGDTEAELRKAVLEEVAAAATAARRRCPGLRFEVLDVTRLAAMRPDAHPGVYIYKNAYGGGPVPETAANDCLHWRQHPYAPFRRTGCRQATSACLGMYLVGQAGIAVAEDGAGELVGGGGGRVDGESAAEGGGPGSGGRATEANINRSWHGFYVAAALFGGGFYVAAALFGGGFYVAAALFGGEVDGGGGGVVLLGGGGEAGEDVRRTWLGTEAAVPDVDTDGGNGGGCGRGRRRRGWAVREARAKEEGSETCGRDSAWGHSWPVPWDL</sequence>
<dbReference type="InterPro" id="IPR029962">
    <property type="entry name" value="TBL"/>
</dbReference>
<keyword evidence="16" id="KW-1185">Reference proteome</keyword>
<keyword evidence="8 12" id="KW-0472">Membrane</keyword>
<evidence type="ECO:0000256" key="12">
    <source>
        <dbReference type="SAM" id="Phobius"/>
    </source>
</evidence>
<evidence type="ECO:0000259" key="14">
    <source>
        <dbReference type="Pfam" id="PF14416"/>
    </source>
</evidence>
<dbReference type="GO" id="GO:1990538">
    <property type="term" value="F:xylan O-acetyltransferase activity"/>
    <property type="evidence" value="ECO:0007669"/>
    <property type="project" value="UniProtKB-ARBA"/>
</dbReference>
<dbReference type="InterPro" id="IPR025846">
    <property type="entry name" value="TBL_N"/>
</dbReference>
<feature type="domain" description="Trichome birefringence-like C-terminal" evidence="13">
    <location>
        <begin position="195"/>
        <end position="394"/>
    </location>
</feature>
<name>A2YB20_ORYSI</name>
<reference evidence="15 16" key="1">
    <citation type="journal article" date="2005" name="PLoS Biol.">
        <title>The genomes of Oryza sativa: a history of duplications.</title>
        <authorList>
            <person name="Yu J."/>
            <person name="Wang J."/>
            <person name="Lin W."/>
            <person name="Li S."/>
            <person name="Li H."/>
            <person name="Zhou J."/>
            <person name="Ni P."/>
            <person name="Dong W."/>
            <person name="Hu S."/>
            <person name="Zeng C."/>
            <person name="Zhang J."/>
            <person name="Zhang Y."/>
            <person name="Li R."/>
            <person name="Xu Z."/>
            <person name="Li S."/>
            <person name="Li X."/>
            <person name="Zheng H."/>
            <person name="Cong L."/>
            <person name="Lin L."/>
            <person name="Yin J."/>
            <person name="Geng J."/>
            <person name="Li G."/>
            <person name="Shi J."/>
            <person name="Liu J."/>
            <person name="Lv H."/>
            <person name="Li J."/>
            <person name="Wang J."/>
            <person name="Deng Y."/>
            <person name="Ran L."/>
            <person name="Shi X."/>
            <person name="Wang X."/>
            <person name="Wu Q."/>
            <person name="Li C."/>
            <person name="Ren X."/>
            <person name="Wang J."/>
            <person name="Wang X."/>
            <person name="Li D."/>
            <person name="Liu D."/>
            <person name="Zhang X."/>
            <person name="Ji Z."/>
            <person name="Zhao W."/>
            <person name="Sun Y."/>
            <person name="Zhang Z."/>
            <person name="Bao J."/>
            <person name="Han Y."/>
            <person name="Dong L."/>
            <person name="Ji J."/>
            <person name="Chen P."/>
            <person name="Wu S."/>
            <person name="Liu J."/>
            <person name="Xiao Y."/>
            <person name="Bu D."/>
            <person name="Tan J."/>
            <person name="Yang L."/>
            <person name="Ye C."/>
            <person name="Zhang J."/>
            <person name="Xu J."/>
            <person name="Zhou Y."/>
            <person name="Yu Y."/>
            <person name="Zhang B."/>
            <person name="Zhuang S."/>
            <person name="Wei H."/>
            <person name="Liu B."/>
            <person name="Lei M."/>
            <person name="Yu H."/>
            <person name="Li Y."/>
            <person name="Xu H."/>
            <person name="Wei S."/>
            <person name="He X."/>
            <person name="Fang L."/>
            <person name="Zhang Z."/>
            <person name="Zhang Y."/>
            <person name="Huang X."/>
            <person name="Su Z."/>
            <person name="Tong W."/>
            <person name="Li J."/>
            <person name="Tong Z."/>
            <person name="Li S."/>
            <person name="Ye J."/>
            <person name="Wang L."/>
            <person name="Fang L."/>
            <person name="Lei T."/>
            <person name="Chen C."/>
            <person name="Chen H."/>
            <person name="Xu Z."/>
            <person name="Li H."/>
            <person name="Huang H."/>
            <person name="Zhang F."/>
            <person name="Xu H."/>
            <person name="Li N."/>
            <person name="Zhao C."/>
            <person name="Li S."/>
            <person name="Dong L."/>
            <person name="Huang Y."/>
            <person name="Li L."/>
            <person name="Xi Y."/>
            <person name="Qi Q."/>
            <person name="Li W."/>
            <person name="Zhang B."/>
            <person name="Hu W."/>
            <person name="Zhang Y."/>
            <person name="Tian X."/>
            <person name="Jiao Y."/>
            <person name="Liang X."/>
            <person name="Jin J."/>
            <person name="Gao L."/>
            <person name="Zheng W."/>
            <person name="Hao B."/>
            <person name="Liu S."/>
            <person name="Wang W."/>
            <person name="Yuan L."/>
            <person name="Cao M."/>
            <person name="McDermott J."/>
            <person name="Samudrala R."/>
            <person name="Wang J."/>
            <person name="Wong G.K."/>
            <person name="Yang H."/>
        </authorList>
    </citation>
    <scope>NUCLEOTIDE SEQUENCE [LARGE SCALE GENOMIC DNA]</scope>
    <source>
        <strain evidence="16">cv. 93-11</strain>
    </source>
</reference>
<keyword evidence="3" id="KW-0808">Transferase</keyword>
<dbReference type="PANTHER" id="PTHR32285:SF156">
    <property type="entry name" value="TRICHOME BIREFRINGENCE-LIKE N-TERMINAL DOMAIN-CONTAINING PROTEIN"/>
    <property type="match status" value="1"/>
</dbReference>
<evidence type="ECO:0000313" key="16">
    <source>
        <dbReference type="Proteomes" id="UP000007015"/>
    </source>
</evidence>
<dbReference type="GO" id="GO:0000139">
    <property type="term" value="C:Golgi membrane"/>
    <property type="evidence" value="ECO:0007669"/>
    <property type="project" value="UniProtKB-SubCell"/>
</dbReference>
<keyword evidence="9" id="KW-1015">Disulfide bond</keyword>
<keyword evidence="7" id="KW-0333">Golgi apparatus</keyword>
<evidence type="ECO:0000259" key="13">
    <source>
        <dbReference type="Pfam" id="PF13839"/>
    </source>
</evidence>
<organism evidence="15 16">
    <name type="scientific">Oryza sativa subsp. indica</name>
    <name type="common">Rice</name>
    <dbReference type="NCBI Taxonomy" id="39946"/>
    <lineage>
        <taxon>Eukaryota</taxon>
        <taxon>Viridiplantae</taxon>
        <taxon>Streptophyta</taxon>
        <taxon>Embryophyta</taxon>
        <taxon>Tracheophyta</taxon>
        <taxon>Spermatophyta</taxon>
        <taxon>Magnoliopsida</taxon>
        <taxon>Liliopsida</taxon>
        <taxon>Poales</taxon>
        <taxon>Poaceae</taxon>
        <taxon>BOP clade</taxon>
        <taxon>Oryzoideae</taxon>
        <taxon>Oryzeae</taxon>
        <taxon>Oryzinae</taxon>
        <taxon>Oryza</taxon>
        <taxon>Oryza sativa</taxon>
    </lineage>
</organism>
<dbReference type="HOGENOM" id="CLU_463372_0_0_1"/>
<evidence type="ECO:0000256" key="6">
    <source>
        <dbReference type="ARBA" id="ARBA00022989"/>
    </source>
</evidence>
<evidence type="ECO:0000256" key="4">
    <source>
        <dbReference type="ARBA" id="ARBA00022692"/>
    </source>
</evidence>
<feature type="transmembrane region" description="Helical" evidence="12">
    <location>
        <begin position="472"/>
        <end position="497"/>
    </location>
</feature>
<dbReference type="Pfam" id="PF13839">
    <property type="entry name" value="PC-Esterase"/>
    <property type="match status" value="2"/>
</dbReference>
<evidence type="ECO:0000256" key="11">
    <source>
        <dbReference type="SAM" id="MobiDB-lite"/>
    </source>
</evidence>
<proteinExistence type="inferred from homology"/>
<keyword evidence="6 12" id="KW-1133">Transmembrane helix</keyword>
<evidence type="ECO:0000256" key="8">
    <source>
        <dbReference type="ARBA" id="ARBA00023136"/>
    </source>
</evidence>
<feature type="transmembrane region" description="Helical" evidence="12">
    <location>
        <begin position="17"/>
        <end position="35"/>
    </location>
</feature>
<dbReference type="AlphaFoldDB" id="A2YB20"/>
<evidence type="ECO:0000256" key="7">
    <source>
        <dbReference type="ARBA" id="ARBA00023034"/>
    </source>
</evidence>
<evidence type="ECO:0000256" key="10">
    <source>
        <dbReference type="ARBA" id="ARBA00023180"/>
    </source>
</evidence>
<dbReference type="Pfam" id="PF14416">
    <property type="entry name" value="PMR5N"/>
    <property type="match status" value="1"/>
</dbReference>
<evidence type="ECO:0000256" key="1">
    <source>
        <dbReference type="ARBA" id="ARBA00004323"/>
    </source>
</evidence>
<gene>
    <name evidence="15" type="ORF">OsI_22296</name>
</gene>
<comment type="similarity">
    <text evidence="2">Belongs to the PC-esterase family. TBL subfamily.</text>
</comment>
<dbReference type="InterPro" id="IPR026057">
    <property type="entry name" value="TBL_C"/>
</dbReference>
<dbReference type="EMBL" id="CM000131">
    <property type="protein sequence ID" value="EAZ00281.1"/>
    <property type="molecule type" value="Genomic_DNA"/>
</dbReference>
<accession>A2YB20</accession>
<comment type="subcellular location">
    <subcellularLocation>
        <location evidence="1">Golgi apparatus membrane</location>
        <topology evidence="1">Single-pass type II membrane protein</topology>
    </subcellularLocation>
</comment>